<feature type="region of interest" description="Disordered" evidence="1">
    <location>
        <begin position="1"/>
        <end position="23"/>
    </location>
</feature>
<dbReference type="AlphaFoldDB" id="A0A392MM90"/>
<feature type="non-terminal residue" evidence="2">
    <location>
        <position position="1"/>
    </location>
</feature>
<comment type="caution">
    <text evidence="2">The sequence shown here is derived from an EMBL/GenBank/DDBJ whole genome shotgun (WGS) entry which is preliminary data.</text>
</comment>
<gene>
    <name evidence="2" type="ORF">A2U01_0009088</name>
</gene>
<protein>
    <submittedName>
        <fullName evidence="2">Uncharacterized protein</fullName>
    </submittedName>
</protein>
<sequence length="23" mass="2278">NMNQGQGKKESWDSGLDVGGGGG</sequence>
<organism evidence="2 3">
    <name type="scientific">Trifolium medium</name>
    <dbReference type="NCBI Taxonomy" id="97028"/>
    <lineage>
        <taxon>Eukaryota</taxon>
        <taxon>Viridiplantae</taxon>
        <taxon>Streptophyta</taxon>
        <taxon>Embryophyta</taxon>
        <taxon>Tracheophyta</taxon>
        <taxon>Spermatophyta</taxon>
        <taxon>Magnoliopsida</taxon>
        <taxon>eudicotyledons</taxon>
        <taxon>Gunneridae</taxon>
        <taxon>Pentapetalae</taxon>
        <taxon>rosids</taxon>
        <taxon>fabids</taxon>
        <taxon>Fabales</taxon>
        <taxon>Fabaceae</taxon>
        <taxon>Papilionoideae</taxon>
        <taxon>50 kb inversion clade</taxon>
        <taxon>NPAAA clade</taxon>
        <taxon>Hologalegina</taxon>
        <taxon>IRL clade</taxon>
        <taxon>Trifolieae</taxon>
        <taxon>Trifolium</taxon>
    </lineage>
</organism>
<accession>A0A392MM90</accession>
<dbReference type="Proteomes" id="UP000265520">
    <property type="component" value="Unassembled WGS sequence"/>
</dbReference>
<name>A0A392MM90_9FABA</name>
<keyword evidence="3" id="KW-1185">Reference proteome</keyword>
<dbReference type="EMBL" id="LXQA010013712">
    <property type="protein sequence ID" value="MCH88205.1"/>
    <property type="molecule type" value="Genomic_DNA"/>
</dbReference>
<evidence type="ECO:0000313" key="2">
    <source>
        <dbReference type="EMBL" id="MCH88205.1"/>
    </source>
</evidence>
<evidence type="ECO:0000313" key="3">
    <source>
        <dbReference type="Proteomes" id="UP000265520"/>
    </source>
</evidence>
<evidence type="ECO:0000256" key="1">
    <source>
        <dbReference type="SAM" id="MobiDB-lite"/>
    </source>
</evidence>
<reference evidence="2 3" key="1">
    <citation type="journal article" date="2018" name="Front. Plant Sci.">
        <title>Red Clover (Trifolium pratense) and Zigzag Clover (T. medium) - A Picture of Genomic Similarities and Differences.</title>
        <authorList>
            <person name="Dluhosova J."/>
            <person name="Istvanek J."/>
            <person name="Nedelnik J."/>
            <person name="Repkova J."/>
        </authorList>
    </citation>
    <scope>NUCLEOTIDE SEQUENCE [LARGE SCALE GENOMIC DNA]</scope>
    <source>
        <strain evidence="3">cv. 10/8</strain>
        <tissue evidence="2">Leaf</tissue>
    </source>
</reference>
<proteinExistence type="predicted"/>